<gene>
    <name evidence="3" type="ORF">GCM10012280_15410</name>
</gene>
<dbReference type="SUPFAM" id="SSF46785">
    <property type="entry name" value="Winged helix' DNA-binding domain"/>
    <property type="match status" value="1"/>
</dbReference>
<evidence type="ECO:0000313" key="3">
    <source>
        <dbReference type="EMBL" id="GGO84284.1"/>
    </source>
</evidence>
<reference evidence="3" key="2">
    <citation type="submission" date="2020-09" db="EMBL/GenBank/DDBJ databases">
        <authorList>
            <person name="Sun Q."/>
            <person name="Zhou Y."/>
        </authorList>
    </citation>
    <scope>NUCLEOTIDE SEQUENCE</scope>
    <source>
        <strain evidence="3">CGMCC 4.7201</strain>
    </source>
</reference>
<dbReference type="CDD" id="cd00090">
    <property type="entry name" value="HTH_ARSR"/>
    <property type="match status" value="1"/>
</dbReference>
<protein>
    <submittedName>
        <fullName evidence="3">Sugar kinase</fullName>
    </submittedName>
</protein>
<sequence length="407" mass="42973">MLQLRDHLGPATGTREFNRKRILLAIMIKADTQAGLARRTLLSQGTVSNTVRELELEGLVQGEKGAPSRGSGRGTRVRLLPAKGVAVGVHLGFNHATVVARRVDRDHGDISVQREEGGANRGLPEVMPVVRQMIEAAVADTGLGRDDVVSLGLAVPRMVDPRSGTFTSPVLPPWTEGDAPAQELGRWLGVRAVQDNDANLGALAEQTYATDSDFETVVYIKASTGIGAGLIIGNNLIRGHRGIAGEIGHLTLEPDGTVCRCGGRGCLETVIGADFLVRQVRQALTGNAVDVPNSLASLIDRAHAGDAVCLRVVQDAGRTLGLALSQLCNLLNPDLIVLGGQLAAARDLVLRPCRESLERCALRGAVDPSSGFELKLSSLRQLTEAQGALVLGLRAHERNDEAQGAAA</sequence>
<reference evidence="3" key="1">
    <citation type="journal article" date="2014" name="Int. J. Syst. Evol. Microbiol.">
        <title>Complete genome sequence of Corynebacterium casei LMG S-19264T (=DSM 44701T), isolated from a smear-ripened cheese.</title>
        <authorList>
            <consortium name="US DOE Joint Genome Institute (JGI-PGF)"/>
            <person name="Walter F."/>
            <person name="Albersmeier A."/>
            <person name="Kalinowski J."/>
            <person name="Ruckert C."/>
        </authorList>
    </citation>
    <scope>NUCLEOTIDE SEQUENCE</scope>
    <source>
        <strain evidence="3">CGMCC 4.7201</strain>
    </source>
</reference>
<dbReference type="SUPFAM" id="SSF53067">
    <property type="entry name" value="Actin-like ATPase domain"/>
    <property type="match status" value="1"/>
</dbReference>
<dbReference type="InterPro" id="IPR011991">
    <property type="entry name" value="ArsR-like_HTH"/>
</dbReference>
<dbReference type="Pfam" id="PF12802">
    <property type="entry name" value="MarR_2"/>
    <property type="match status" value="1"/>
</dbReference>
<keyword evidence="3" id="KW-0808">Transferase</keyword>
<accession>A0A917ZJ20</accession>
<dbReference type="InterPro" id="IPR000600">
    <property type="entry name" value="ROK"/>
</dbReference>
<dbReference type="RefSeq" id="WP_189130774.1">
    <property type="nucleotide sequence ID" value="NZ_BMMS01000005.1"/>
</dbReference>
<dbReference type="InterPro" id="IPR036388">
    <property type="entry name" value="WH-like_DNA-bd_sf"/>
</dbReference>
<evidence type="ECO:0000259" key="2">
    <source>
        <dbReference type="Pfam" id="PF12802"/>
    </source>
</evidence>
<keyword evidence="3" id="KW-0418">Kinase</keyword>
<dbReference type="PANTHER" id="PTHR18964:SF173">
    <property type="entry name" value="GLUCOKINASE"/>
    <property type="match status" value="1"/>
</dbReference>
<organism evidence="3 4">
    <name type="scientific">Wenjunlia tyrosinilytica</name>
    <dbReference type="NCBI Taxonomy" id="1544741"/>
    <lineage>
        <taxon>Bacteria</taxon>
        <taxon>Bacillati</taxon>
        <taxon>Actinomycetota</taxon>
        <taxon>Actinomycetes</taxon>
        <taxon>Kitasatosporales</taxon>
        <taxon>Streptomycetaceae</taxon>
        <taxon>Wenjunlia</taxon>
    </lineage>
</organism>
<evidence type="ECO:0000256" key="1">
    <source>
        <dbReference type="ARBA" id="ARBA00006479"/>
    </source>
</evidence>
<name>A0A917ZJ20_9ACTN</name>
<feature type="domain" description="HTH marR-type" evidence="2">
    <location>
        <begin position="20"/>
        <end position="62"/>
    </location>
</feature>
<dbReference type="EMBL" id="BMMS01000005">
    <property type="protein sequence ID" value="GGO84284.1"/>
    <property type="molecule type" value="Genomic_DNA"/>
</dbReference>
<dbReference type="Proteomes" id="UP000641932">
    <property type="component" value="Unassembled WGS sequence"/>
</dbReference>
<dbReference type="InterPro" id="IPR000835">
    <property type="entry name" value="HTH_MarR-typ"/>
</dbReference>
<evidence type="ECO:0000313" key="4">
    <source>
        <dbReference type="Proteomes" id="UP000641932"/>
    </source>
</evidence>
<dbReference type="GO" id="GO:0003700">
    <property type="term" value="F:DNA-binding transcription factor activity"/>
    <property type="evidence" value="ECO:0007669"/>
    <property type="project" value="InterPro"/>
</dbReference>
<dbReference type="InterPro" id="IPR036390">
    <property type="entry name" value="WH_DNA-bd_sf"/>
</dbReference>
<dbReference type="AlphaFoldDB" id="A0A917ZJ20"/>
<comment type="similarity">
    <text evidence="1">Belongs to the ROK (NagC/XylR) family.</text>
</comment>
<dbReference type="PANTHER" id="PTHR18964">
    <property type="entry name" value="ROK (REPRESSOR, ORF, KINASE) FAMILY"/>
    <property type="match status" value="1"/>
</dbReference>
<dbReference type="Pfam" id="PF00480">
    <property type="entry name" value="ROK"/>
    <property type="match status" value="1"/>
</dbReference>
<comment type="caution">
    <text evidence="3">The sequence shown here is derived from an EMBL/GenBank/DDBJ whole genome shotgun (WGS) entry which is preliminary data.</text>
</comment>
<dbReference type="Gene3D" id="1.10.10.10">
    <property type="entry name" value="Winged helix-like DNA-binding domain superfamily/Winged helix DNA-binding domain"/>
    <property type="match status" value="1"/>
</dbReference>
<keyword evidence="4" id="KW-1185">Reference proteome</keyword>
<dbReference type="GO" id="GO:0016301">
    <property type="term" value="F:kinase activity"/>
    <property type="evidence" value="ECO:0007669"/>
    <property type="project" value="UniProtKB-KW"/>
</dbReference>
<dbReference type="Gene3D" id="3.30.420.40">
    <property type="match status" value="2"/>
</dbReference>
<proteinExistence type="inferred from homology"/>
<dbReference type="InterPro" id="IPR043129">
    <property type="entry name" value="ATPase_NBD"/>
</dbReference>